<feature type="compositionally biased region" description="Basic residues" evidence="4">
    <location>
        <begin position="11"/>
        <end position="22"/>
    </location>
</feature>
<dbReference type="InterPro" id="IPR014612">
    <property type="entry name" value="Pop7/Rpp20"/>
</dbReference>
<accession>Q6BH32</accession>
<dbReference type="Proteomes" id="UP000000599">
    <property type="component" value="Chromosome G"/>
</dbReference>
<evidence type="ECO:0000256" key="4">
    <source>
        <dbReference type="SAM" id="MobiDB-lite"/>
    </source>
</evidence>
<dbReference type="OrthoDB" id="5416589at2759"/>
<dbReference type="RefSeq" id="XP_462489.2">
    <property type="nucleotide sequence ID" value="XM_462489.1"/>
</dbReference>
<dbReference type="eggNOG" id="ENOG502S59H">
    <property type="taxonomic scope" value="Eukaryota"/>
</dbReference>
<evidence type="ECO:0000256" key="3">
    <source>
        <dbReference type="ARBA" id="ARBA00023242"/>
    </source>
</evidence>
<sequence>MTGTSKEKHINPKRINGKHIKHSPNTVPLSKIEHETTFLVKSSTPYISALKRIQKILAKFDKSVLPNKKYQNVEYKKVKYITVKGMGKAIENTLSIALKFQDELNYKVDILTGSVEVLDEFQIGTNGDDSDNDYNDETLFKKRMVSYIETRIWLKRE</sequence>
<evidence type="ECO:0000313" key="5">
    <source>
        <dbReference type="EMBL" id="CAG90999.2"/>
    </source>
</evidence>
<organism evidence="5 6">
    <name type="scientific">Debaryomyces hansenii (strain ATCC 36239 / CBS 767 / BCRC 21394 / JCM 1990 / NBRC 0083 / IGC 2968)</name>
    <name type="common">Yeast</name>
    <name type="synonym">Torulaspora hansenii</name>
    <dbReference type="NCBI Taxonomy" id="284592"/>
    <lineage>
        <taxon>Eukaryota</taxon>
        <taxon>Fungi</taxon>
        <taxon>Dikarya</taxon>
        <taxon>Ascomycota</taxon>
        <taxon>Saccharomycotina</taxon>
        <taxon>Pichiomycetes</taxon>
        <taxon>Debaryomycetaceae</taxon>
        <taxon>Debaryomyces</taxon>
    </lineage>
</organism>
<dbReference type="GO" id="GO:0001682">
    <property type="term" value="P:tRNA 5'-leader removal"/>
    <property type="evidence" value="ECO:0007669"/>
    <property type="project" value="InterPro"/>
</dbReference>
<dbReference type="EMBL" id="CR382139">
    <property type="protein sequence ID" value="CAG90999.2"/>
    <property type="molecule type" value="Genomic_DNA"/>
</dbReference>
<dbReference type="HOGENOM" id="CLU_133944_0_0_1"/>
<dbReference type="OMA" id="GQADIDM"/>
<dbReference type="InterPro" id="IPR020241">
    <property type="entry name" value="RNase_P/MRP_Pop7_fungi"/>
</dbReference>
<protein>
    <submittedName>
        <fullName evidence="5">DEHA2G21758p</fullName>
    </submittedName>
</protein>
<keyword evidence="6" id="KW-1185">Reference proteome</keyword>
<dbReference type="KEGG" id="dha:DEHA2G21758g"/>
<dbReference type="GeneID" id="2905439"/>
<dbReference type="Gene3D" id="3.30.110.20">
    <property type="entry name" value="Alba-like domain"/>
    <property type="match status" value="1"/>
</dbReference>
<dbReference type="AlphaFoldDB" id="Q6BH32"/>
<feature type="compositionally biased region" description="Basic and acidic residues" evidence="4">
    <location>
        <begin position="1"/>
        <end position="10"/>
    </location>
</feature>
<name>Q6BH32_DEBHA</name>
<dbReference type="GO" id="GO:0004526">
    <property type="term" value="F:ribonuclease P activity"/>
    <property type="evidence" value="ECO:0007669"/>
    <property type="project" value="TreeGrafter"/>
</dbReference>
<reference evidence="5 6" key="1">
    <citation type="journal article" date="2004" name="Nature">
        <title>Genome evolution in yeasts.</title>
        <authorList>
            <consortium name="Genolevures"/>
            <person name="Dujon B."/>
            <person name="Sherman D."/>
            <person name="Fischer G."/>
            <person name="Durrens P."/>
            <person name="Casaregola S."/>
            <person name="Lafontaine I."/>
            <person name="de Montigny J."/>
            <person name="Marck C."/>
            <person name="Neuveglise C."/>
            <person name="Talla E."/>
            <person name="Goffard N."/>
            <person name="Frangeul L."/>
            <person name="Aigle M."/>
            <person name="Anthouard V."/>
            <person name="Babour A."/>
            <person name="Barbe V."/>
            <person name="Barnay S."/>
            <person name="Blanchin S."/>
            <person name="Beckerich J.M."/>
            <person name="Beyne E."/>
            <person name="Bleykasten C."/>
            <person name="Boisrame A."/>
            <person name="Boyer J."/>
            <person name="Cattolico L."/>
            <person name="Confanioleri F."/>
            <person name="de Daruvar A."/>
            <person name="Despons L."/>
            <person name="Fabre E."/>
            <person name="Fairhead C."/>
            <person name="Ferry-Dumazet H."/>
            <person name="Groppi A."/>
            <person name="Hantraye F."/>
            <person name="Hennequin C."/>
            <person name="Jauniaux N."/>
            <person name="Joyet P."/>
            <person name="Kachouri R."/>
            <person name="Kerrest A."/>
            <person name="Koszul R."/>
            <person name="Lemaire M."/>
            <person name="Lesur I."/>
            <person name="Ma L."/>
            <person name="Muller H."/>
            <person name="Nicaud J.M."/>
            <person name="Nikolski M."/>
            <person name="Oztas S."/>
            <person name="Ozier-Kalogeropoulos O."/>
            <person name="Pellenz S."/>
            <person name="Potier S."/>
            <person name="Richard G.F."/>
            <person name="Straub M.L."/>
            <person name="Suleau A."/>
            <person name="Swennene D."/>
            <person name="Tekaia F."/>
            <person name="Wesolowski-Louvel M."/>
            <person name="Westhof E."/>
            <person name="Wirth B."/>
            <person name="Zeniou-Meyer M."/>
            <person name="Zivanovic I."/>
            <person name="Bolotin-Fukuhara M."/>
            <person name="Thierry A."/>
            <person name="Bouchier C."/>
            <person name="Caudron B."/>
            <person name="Scarpelli C."/>
            <person name="Gaillardin C."/>
            <person name="Weissenbach J."/>
            <person name="Wincker P."/>
            <person name="Souciet J.L."/>
        </authorList>
    </citation>
    <scope>NUCLEOTIDE SEQUENCE [LARGE SCALE GENOMIC DNA]</scope>
    <source>
        <strain evidence="6">ATCC 36239 / CBS 767 / BCRC 21394 / JCM 1990 / NBRC 0083 / IGC 2968</strain>
    </source>
</reference>
<keyword evidence="3" id="KW-0539">Nucleus</keyword>
<dbReference type="InParanoid" id="Q6BH32"/>
<dbReference type="VEuPathDB" id="FungiDB:DEHA2G21758g"/>
<dbReference type="FunCoup" id="Q6BH32">
    <property type="interactions" value="91"/>
</dbReference>
<gene>
    <name evidence="5" type="ordered locus">DEHA2G21758g</name>
</gene>
<dbReference type="GO" id="GO:0003723">
    <property type="term" value="F:RNA binding"/>
    <property type="evidence" value="ECO:0007669"/>
    <property type="project" value="TreeGrafter"/>
</dbReference>
<dbReference type="GO" id="GO:0006364">
    <property type="term" value="P:rRNA processing"/>
    <property type="evidence" value="ECO:0007669"/>
    <property type="project" value="TreeGrafter"/>
</dbReference>
<evidence type="ECO:0000256" key="2">
    <source>
        <dbReference type="ARBA" id="ARBA00022694"/>
    </source>
</evidence>
<evidence type="ECO:0000313" key="6">
    <source>
        <dbReference type="Proteomes" id="UP000000599"/>
    </source>
</evidence>
<dbReference type="Pfam" id="PF12328">
    <property type="entry name" value="Rpp20"/>
    <property type="match status" value="1"/>
</dbReference>
<keyword evidence="2" id="KW-0819">tRNA processing</keyword>
<dbReference type="GO" id="GO:0034965">
    <property type="term" value="P:intronic box C/D snoRNA processing"/>
    <property type="evidence" value="ECO:0007669"/>
    <property type="project" value="TreeGrafter"/>
</dbReference>
<dbReference type="GO" id="GO:0000294">
    <property type="term" value="P:nuclear-transcribed mRNA catabolic process, RNase MRP-dependent"/>
    <property type="evidence" value="ECO:0007669"/>
    <property type="project" value="TreeGrafter"/>
</dbReference>
<dbReference type="PANTHER" id="PTHR28256:SF1">
    <property type="entry name" value="RIBONUCLEASES P_MRP PROTEIN SUBUNIT POP7"/>
    <property type="match status" value="1"/>
</dbReference>
<feature type="region of interest" description="Disordered" evidence="4">
    <location>
        <begin position="1"/>
        <end position="25"/>
    </location>
</feature>
<evidence type="ECO:0000256" key="1">
    <source>
        <dbReference type="ARBA" id="ARBA00004123"/>
    </source>
</evidence>
<comment type="subcellular location">
    <subcellularLocation>
        <location evidence="1">Nucleus</location>
    </subcellularLocation>
</comment>
<dbReference type="InterPro" id="IPR036882">
    <property type="entry name" value="Alba-like_dom_sf"/>
</dbReference>
<proteinExistence type="predicted"/>
<dbReference type="PANTHER" id="PTHR28256">
    <property type="entry name" value="RIBONUCLEASES P/MRP PROTEIN SUBUNIT POP7"/>
    <property type="match status" value="1"/>
</dbReference>
<dbReference type="STRING" id="284592.Q6BH32"/>
<dbReference type="GO" id="GO:0000171">
    <property type="term" value="F:ribonuclease MRP activity"/>
    <property type="evidence" value="ECO:0007669"/>
    <property type="project" value="TreeGrafter"/>
</dbReference>
<dbReference type="GO" id="GO:0005655">
    <property type="term" value="C:nucleolar ribonuclease P complex"/>
    <property type="evidence" value="ECO:0007669"/>
    <property type="project" value="InterPro"/>
</dbReference>
<dbReference type="GO" id="GO:0000172">
    <property type="term" value="C:ribonuclease MRP complex"/>
    <property type="evidence" value="ECO:0007669"/>
    <property type="project" value="InterPro"/>
</dbReference>